<name>A0A2T4I629_9SPHN</name>
<dbReference type="RefSeq" id="WP_107393996.1">
    <property type="nucleotide sequence ID" value="NZ_PHHF01000018.1"/>
</dbReference>
<gene>
    <name evidence="5" type="ORF">CV103_03570</name>
</gene>
<evidence type="ECO:0000259" key="4">
    <source>
        <dbReference type="Pfam" id="PF08241"/>
    </source>
</evidence>
<evidence type="ECO:0000313" key="5">
    <source>
        <dbReference type="EMBL" id="PTD26100.1"/>
    </source>
</evidence>
<dbReference type="GO" id="GO:0032259">
    <property type="term" value="P:methylation"/>
    <property type="evidence" value="ECO:0007669"/>
    <property type="project" value="UniProtKB-KW"/>
</dbReference>
<accession>A0A2T4I629</accession>
<sequence length="246" mass="27034">MSKDGERSYLEKIGEAGRVHSLGKPFSDPLCGINLVSIGLIMSLMRQPPAGVLDLGCGGGWTSQFLARRGYRVTGQDISEDMIALANENRALHGLSDAQLRFVCGDYEELGFEAAFDHAIFFDSLHHADDELGAIRSAYRALKPGGTLITHEPGEGHAANPISIEAMRLYGVNERDMPPSLIIRRGLEVGFSGFRVMPMPHELNEIFYGKPPPSLWSKKGLRFARRIVDLAFRPNMRAGAIVVLTK</sequence>
<evidence type="ECO:0000256" key="2">
    <source>
        <dbReference type="ARBA" id="ARBA00022679"/>
    </source>
</evidence>
<dbReference type="Gene3D" id="3.40.50.150">
    <property type="entry name" value="Vaccinia Virus protein VP39"/>
    <property type="match status" value="1"/>
</dbReference>
<evidence type="ECO:0000313" key="6">
    <source>
        <dbReference type="Proteomes" id="UP000241206"/>
    </source>
</evidence>
<organism evidence="5 6">
    <name type="scientific">Edaphosphingomonas fennica</name>
    <dbReference type="NCBI Taxonomy" id="114404"/>
    <lineage>
        <taxon>Bacteria</taxon>
        <taxon>Pseudomonadati</taxon>
        <taxon>Pseudomonadota</taxon>
        <taxon>Alphaproteobacteria</taxon>
        <taxon>Sphingomonadales</taxon>
        <taxon>Rhizorhabdaceae</taxon>
        <taxon>Edaphosphingomonas</taxon>
    </lineage>
</organism>
<dbReference type="EMBL" id="PHHF01000018">
    <property type="protein sequence ID" value="PTD26100.1"/>
    <property type="molecule type" value="Genomic_DNA"/>
</dbReference>
<comment type="caution">
    <text evidence="5">The sequence shown here is derived from an EMBL/GenBank/DDBJ whole genome shotgun (WGS) entry which is preliminary data.</text>
</comment>
<dbReference type="InterPro" id="IPR013216">
    <property type="entry name" value="Methyltransf_11"/>
</dbReference>
<keyword evidence="6" id="KW-1185">Reference proteome</keyword>
<reference evidence="5 6" key="1">
    <citation type="submission" date="2017-11" db="EMBL/GenBank/DDBJ databases">
        <title>Sphingomonas oleivorans sp. nov., isolated from oil-contaminated soil.</title>
        <authorList>
            <person name="Wang L."/>
            <person name="Chen L."/>
        </authorList>
    </citation>
    <scope>NUCLEOTIDE SEQUENCE [LARGE SCALE GENOMIC DNA]</scope>
    <source>
        <strain evidence="5 6">K101</strain>
    </source>
</reference>
<keyword evidence="3" id="KW-0949">S-adenosyl-L-methionine</keyword>
<keyword evidence="2" id="KW-0808">Transferase</keyword>
<protein>
    <recommendedName>
        <fullName evidence="4">Methyltransferase type 11 domain-containing protein</fullName>
    </recommendedName>
</protein>
<dbReference type="Pfam" id="PF08241">
    <property type="entry name" value="Methyltransf_11"/>
    <property type="match status" value="1"/>
</dbReference>
<dbReference type="CDD" id="cd02440">
    <property type="entry name" value="AdoMet_MTases"/>
    <property type="match status" value="1"/>
</dbReference>
<dbReference type="SUPFAM" id="SSF53335">
    <property type="entry name" value="S-adenosyl-L-methionine-dependent methyltransferases"/>
    <property type="match status" value="1"/>
</dbReference>
<dbReference type="PANTHER" id="PTHR43464">
    <property type="entry name" value="METHYLTRANSFERASE"/>
    <property type="match status" value="1"/>
</dbReference>
<dbReference type="PANTHER" id="PTHR43464:SF19">
    <property type="entry name" value="UBIQUINONE BIOSYNTHESIS O-METHYLTRANSFERASE, MITOCHONDRIAL"/>
    <property type="match status" value="1"/>
</dbReference>
<dbReference type="GO" id="GO:0008757">
    <property type="term" value="F:S-adenosylmethionine-dependent methyltransferase activity"/>
    <property type="evidence" value="ECO:0007669"/>
    <property type="project" value="InterPro"/>
</dbReference>
<dbReference type="InterPro" id="IPR029063">
    <property type="entry name" value="SAM-dependent_MTases_sf"/>
</dbReference>
<evidence type="ECO:0000256" key="1">
    <source>
        <dbReference type="ARBA" id="ARBA00022603"/>
    </source>
</evidence>
<keyword evidence="1" id="KW-0489">Methyltransferase</keyword>
<evidence type="ECO:0000256" key="3">
    <source>
        <dbReference type="ARBA" id="ARBA00022691"/>
    </source>
</evidence>
<dbReference type="Proteomes" id="UP000241206">
    <property type="component" value="Unassembled WGS sequence"/>
</dbReference>
<dbReference type="AlphaFoldDB" id="A0A2T4I629"/>
<proteinExistence type="predicted"/>
<feature type="domain" description="Methyltransferase type 11" evidence="4">
    <location>
        <begin position="53"/>
        <end position="149"/>
    </location>
</feature>